<dbReference type="AlphaFoldDB" id="A0A290ZET3"/>
<dbReference type="Proteomes" id="UP000218505">
    <property type="component" value="Chromosome"/>
</dbReference>
<name>A0A290ZET3_9PSEU</name>
<dbReference type="InterPro" id="IPR055645">
    <property type="entry name" value="DpdA"/>
</dbReference>
<dbReference type="KEGG" id="apre:CNX65_32765"/>
<evidence type="ECO:0000313" key="3">
    <source>
        <dbReference type="Proteomes" id="UP000218505"/>
    </source>
</evidence>
<organism evidence="2 3">
    <name type="scientific">Actinosynnema pretiosum</name>
    <dbReference type="NCBI Taxonomy" id="42197"/>
    <lineage>
        <taxon>Bacteria</taxon>
        <taxon>Bacillati</taxon>
        <taxon>Actinomycetota</taxon>
        <taxon>Actinomycetes</taxon>
        <taxon>Pseudonocardiales</taxon>
        <taxon>Pseudonocardiaceae</taxon>
        <taxon>Actinosynnema</taxon>
    </lineage>
</organism>
<protein>
    <recommendedName>
        <fullName evidence="1">DeoxyPurine in DNA protein A domain-containing protein</fullName>
    </recommendedName>
</protein>
<evidence type="ECO:0000313" key="2">
    <source>
        <dbReference type="EMBL" id="ATE57495.1"/>
    </source>
</evidence>
<proteinExistence type="predicted"/>
<evidence type="ECO:0000259" key="1">
    <source>
        <dbReference type="Pfam" id="PF23859"/>
    </source>
</evidence>
<reference evidence="2" key="1">
    <citation type="submission" date="2017-09" db="EMBL/GenBank/DDBJ databases">
        <title>Complete Genome Sequence of ansamitocin-producing Bacterium Actinosynnema pretiosum X47.</title>
        <authorList>
            <person name="Cao G."/>
            <person name="Zong G."/>
            <person name="Zhong C."/>
            <person name="Fu J."/>
        </authorList>
    </citation>
    <scope>NUCLEOTIDE SEQUENCE [LARGE SCALE GENOMIC DNA]</scope>
    <source>
        <strain evidence="2">X47</strain>
    </source>
</reference>
<keyword evidence="3" id="KW-1185">Reference proteome</keyword>
<accession>A0A290ZET3</accession>
<dbReference type="Pfam" id="PF23859">
    <property type="entry name" value="DpdA"/>
    <property type="match status" value="1"/>
</dbReference>
<sequence length="278" mass="31116">MRARFLLGFHQPGALATAGVPLFVSDTRLRPYKTLPRAIAPWGLDSGGFTQLQKHGRWTVGAREYVTRVRRYHDEIGHLEFAAIQDWMCEPIVISGGRAGRMHFAGTGLSVAEHQRRTVASAVQLREIAPDLPWLPVIQGYTADQYRHCIDLYEHAGIDLSAEPLVGIGSVCRRQGMEEAHQIVRAVRDHGVARLHGFGVKTLGLRLFGDLLDSADSMAWSEDARRKKRPLCGSVHPRGAKNCANCLTWAKQWRTHLLARHPPDRPQLRLFDDLDDAA</sequence>
<dbReference type="RefSeq" id="WP_096497166.1">
    <property type="nucleotide sequence ID" value="NZ_CP023445.1"/>
</dbReference>
<feature type="domain" description="DeoxyPurine in DNA protein A" evidence="1">
    <location>
        <begin position="1"/>
        <end position="259"/>
    </location>
</feature>
<dbReference type="EMBL" id="CP023445">
    <property type="protein sequence ID" value="ATE57495.1"/>
    <property type="molecule type" value="Genomic_DNA"/>
</dbReference>
<gene>
    <name evidence="2" type="ORF">CNX65_32765</name>
</gene>